<evidence type="ECO:0000313" key="12">
    <source>
        <dbReference type="Proteomes" id="UP000250443"/>
    </source>
</evidence>
<dbReference type="EMBL" id="JADMCD010000017">
    <property type="protein sequence ID" value="MBF8643503.1"/>
    <property type="molecule type" value="Genomic_DNA"/>
</dbReference>
<dbReference type="InterPro" id="IPR037925">
    <property type="entry name" value="FlgE/F/G-like"/>
</dbReference>
<evidence type="ECO:0000256" key="3">
    <source>
        <dbReference type="ARBA" id="ARBA00019015"/>
    </source>
</evidence>
<protein>
    <recommendedName>
        <fullName evidence="3 5">Flagellar hook protein FlgE</fullName>
    </recommendedName>
</protein>
<dbReference type="Pfam" id="PF22692">
    <property type="entry name" value="LlgE_F_G_D1"/>
    <property type="match status" value="1"/>
</dbReference>
<keyword evidence="11" id="KW-0282">Flagellum</keyword>
<name>A0A2X2CNG5_PSELU</name>
<evidence type="ECO:0000256" key="5">
    <source>
        <dbReference type="RuleBase" id="RU362116"/>
    </source>
</evidence>
<dbReference type="PANTHER" id="PTHR30435:SF1">
    <property type="entry name" value="FLAGELLAR HOOK PROTEIN FLGE"/>
    <property type="match status" value="1"/>
</dbReference>
<evidence type="ECO:0000313" key="13">
    <source>
        <dbReference type="Proteomes" id="UP000626180"/>
    </source>
</evidence>
<feature type="domain" description="Flagellar basal-body/hook protein C-terminal" evidence="7">
    <location>
        <begin position="390"/>
        <end position="434"/>
    </location>
</feature>
<dbReference type="InterPro" id="IPR001444">
    <property type="entry name" value="Flag_bb_rod_N"/>
</dbReference>
<dbReference type="NCBIfam" id="NF004238">
    <property type="entry name" value="PRK05682.1-1"/>
    <property type="match status" value="1"/>
</dbReference>
<dbReference type="GO" id="GO:0009424">
    <property type="term" value="C:bacterial-type flagellum hook"/>
    <property type="evidence" value="ECO:0007669"/>
    <property type="project" value="TreeGrafter"/>
</dbReference>
<dbReference type="SUPFAM" id="SSF117143">
    <property type="entry name" value="Flagellar hook protein flgE"/>
    <property type="match status" value="1"/>
</dbReference>
<dbReference type="Proteomes" id="UP000626180">
    <property type="component" value="Unassembled WGS sequence"/>
</dbReference>
<dbReference type="Pfam" id="PF00460">
    <property type="entry name" value="Flg_bb_rod"/>
    <property type="match status" value="1"/>
</dbReference>
<dbReference type="InterPro" id="IPR011491">
    <property type="entry name" value="FlgE_D2"/>
</dbReference>
<dbReference type="Pfam" id="PF07559">
    <property type="entry name" value="FlgE_D2"/>
    <property type="match status" value="1"/>
</dbReference>
<keyword evidence="4 5" id="KW-0975">Bacterial flagellum</keyword>
<evidence type="ECO:0000259" key="7">
    <source>
        <dbReference type="Pfam" id="PF06429"/>
    </source>
</evidence>
<dbReference type="InterPro" id="IPR037058">
    <property type="entry name" value="Falgellar_hook_FlgE_sf"/>
</dbReference>
<dbReference type="Gene3D" id="2.60.98.20">
    <property type="entry name" value="Flagellar hook protein FlgE"/>
    <property type="match status" value="1"/>
</dbReference>
<keyword evidence="11" id="KW-0966">Cell projection</keyword>
<accession>A0A2X2CNG5</accession>
<dbReference type="RefSeq" id="WP_010797878.1">
    <property type="nucleotide sequence ID" value="NZ_CP069262.1"/>
</dbReference>
<comment type="similarity">
    <text evidence="2 5">Belongs to the flagella basal body rod proteins family.</text>
</comment>
<evidence type="ECO:0000259" key="6">
    <source>
        <dbReference type="Pfam" id="PF00460"/>
    </source>
</evidence>
<comment type="subcellular location">
    <subcellularLocation>
        <location evidence="1 5">Bacterial flagellum basal body</location>
    </subcellularLocation>
</comment>
<dbReference type="Proteomes" id="UP000250443">
    <property type="component" value="Unassembled WGS sequence"/>
</dbReference>
<proteinExistence type="inferred from homology"/>
<dbReference type="GO" id="GO:0005829">
    <property type="term" value="C:cytosol"/>
    <property type="evidence" value="ECO:0007669"/>
    <property type="project" value="TreeGrafter"/>
</dbReference>
<dbReference type="GO" id="GO:0071978">
    <property type="term" value="P:bacterial-type flagellum-dependent swarming motility"/>
    <property type="evidence" value="ECO:0007669"/>
    <property type="project" value="TreeGrafter"/>
</dbReference>
<keyword evidence="13" id="KW-1185">Reference proteome</keyword>
<feature type="domain" description="Flagellar basal body rod protein N-terminal" evidence="6">
    <location>
        <begin position="3"/>
        <end position="33"/>
    </location>
</feature>
<evidence type="ECO:0000259" key="9">
    <source>
        <dbReference type="Pfam" id="PF22692"/>
    </source>
</evidence>
<evidence type="ECO:0000259" key="8">
    <source>
        <dbReference type="Pfam" id="PF07559"/>
    </source>
</evidence>
<sequence>MSFNVGLSGLKAASTHLNVTGNNIANVGSTGFKASRAEFADIYATSMFGVGNNTTGSGVLTANISQQFTQGTISKTGNSLDMAINGNGFYIMSNNGTETYTRNGTFSTDKEGYIVDNSGNRLQGYRADVDGNIVPGAVTDLVVDTTNQLPKATTAVAQTLTLNSSSTVPTSTTFDPNLASSYNWSTSVSVFDTQGNEHNMMQYFVKNDTNQWTMYVTVDGRNPADPTSTTPYSANVNFDAAGRMSSIASNDFQVDANNVLTMNNWVPAAVKDSKADPVVWGANGAAANGAGVTLDITKVTQTNSSSAVTKVTQDGYTTGQLSGLSVDASGTLFANYTNGQSKNIGQTVLATFANMQGLRPVGNTNWIQTVASGEPVRGTPGSGVIGTIESGALEDSNVDLTAQLVDLIVAQRNYQANAKTIETENAISQTIIQIR</sequence>
<evidence type="ECO:0000313" key="10">
    <source>
        <dbReference type="EMBL" id="MBF8643503.1"/>
    </source>
</evidence>
<evidence type="ECO:0000256" key="4">
    <source>
        <dbReference type="ARBA" id="ARBA00023143"/>
    </source>
</evidence>
<dbReference type="NCBIfam" id="TIGR03506">
    <property type="entry name" value="FlgEFG_subfam"/>
    <property type="match status" value="1"/>
</dbReference>
<dbReference type="GeneID" id="300268465"/>
<evidence type="ECO:0000256" key="2">
    <source>
        <dbReference type="ARBA" id="ARBA00009677"/>
    </source>
</evidence>
<dbReference type="EMBL" id="UAUF01000013">
    <property type="protein sequence ID" value="SPZ09468.1"/>
    <property type="molecule type" value="Genomic_DNA"/>
</dbReference>
<dbReference type="AlphaFoldDB" id="A0A2X2CNG5"/>
<feature type="domain" description="Flagellar hook protein FlgE D2" evidence="8">
    <location>
        <begin position="162"/>
        <end position="316"/>
    </location>
</feature>
<reference evidence="11 12" key="1">
    <citation type="submission" date="2018-06" db="EMBL/GenBank/DDBJ databases">
        <authorList>
            <consortium name="Pathogen Informatics"/>
            <person name="Doyle S."/>
        </authorList>
    </citation>
    <scope>NUCLEOTIDE SEQUENCE [LARGE SCALE GENOMIC DNA]</scope>
    <source>
        <strain evidence="11 12">NCTC11842</strain>
    </source>
</reference>
<dbReference type="InterPro" id="IPR010930">
    <property type="entry name" value="Flg_bb/hook_C_dom"/>
</dbReference>
<dbReference type="InterPro" id="IPR020013">
    <property type="entry name" value="Flagellar_FlgE/F/G"/>
</dbReference>
<dbReference type="Pfam" id="PF06429">
    <property type="entry name" value="Flg_bbr_C"/>
    <property type="match status" value="1"/>
</dbReference>
<keyword evidence="11" id="KW-0969">Cilium</keyword>
<dbReference type="InterPro" id="IPR053967">
    <property type="entry name" value="LlgE_F_G-like_D1"/>
</dbReference>
<feature type="domain" description="Flagellar hook protein FlgE/F/G-like D1" evidence="9">
    <location>
        <begin position="83"/>
        <end position="144"/>
    </location>
</feature>
<dbReference type="GO" id="GO:0009425">
    <property type="term" value="C:bacterial-type flagellum basal body"/>
    <property type="evidence" value="ECO:0007669"/>
    <property type="project" value="UniProtKB-SubCell"/>
</dbReference>
<comment type="function">
    <text evidence="5">A flexible structure which links the flagellar filament to the drive apparatus in the basal body.</text>
</comment>
<reference evidence="10 13" key="2">
    <citation type="submission" date="2020-10" db="EMBL/GenBank/DDBJ databases">
        <title>Genome sequences of Pseudomonas isolates.</title>
        <authorList>
            <person name="Wessels L."/>
            <person name="Reich F."/>
            <person name="Hammerl J."/>
        </authorList>
    </citation>
    <scope>NUCLEOTIDE SEQUENCE [LARGE SCALE GENOMIC DNA]</scope>
    <source>
        <strain evidence="10 13">20-MO00624-0</strain>
    </source>
</reference>
<evidence type="ECO:0000313" key="11">
    <source>
        <dbReference type="EMBL" id="SPZ09468.1"/>
    </source>
</evidence>
<evidence type="ECO:0000256" key="1">
    <source>
        <dbReference type="ARBA" id="ARBA00004117"/>
    </source>
</evidence>
<gene>
    <name evidence="11" type="primary">flgE</name>
    <name evidence="10" type="ORF">IRZ65_22830</name>
    <name evidence="11" type="ORF">NCTC11842_03038</name>
</gene>
<dbReference type="PANTHER" id="PTHR30435">
    <property type="entry name" value="FLAGELLAR PROTEIN"/>
    <property type="match status" value="1"/>
</dbReference>
<organism evidence="11 12">
    <name type="scientific">Pseudomonas luteola</name>
    <dbReference type="NCBI Taxonomy" id="47886"/>
    <lineage>
        <taxon>Bacteria</taxon>
        <taxon>Pseudomonadati</taxon>
        <taxon>Pseudomonadota</taxon>
        <taxon>Gammaproteobacteria</taxon>
        <taxon>Pseudomonadales</taxon>
        <taxon>Pseudomonadaceae</taxon>
        <taxon>Pseudomonas</taxon>
    </lineage>
</organism>